<organism evidence="2 3">
    <name type="scientific">Onishia taeanensis</name>
    <dbReference type="NCBI Taxonomy" id="284577"/>
    <lineage>
        <taxon>Bacteria</taxon>
        <taxon>Pseudomonadati</taxon>
        <taxon>Pseudomonadota</taxon>
        <taxon>Gammaproteobacteria</taxon>
        <taxon>Oceanospirillales</taxon>
        <taxon>Halomonadaceae</taxon>
        <taxon>Onishia</taxon>
    </lineage>
</organism>
<feature type="region of interest" description="Disordered" evidence="1">
    <location>
        <begin position="99"/>
        <end position="151"/>
    </location>
</feature>
<evidence type="ECO:0000256" key="1">
    <source>
        <dbReference type="SAM" id="MobiDB-lite"/>
    </source>
</evidence>
<evidence type="ECO:0000313" key="3">
    <source>
        <dbReference type="Proteomes" id="UP000249700"/>
    </source>
</evidence>
<comment type="caution">
    <text evidence="2">The sequence shown here is derived from an EMBL/GenBank/DDBJ whole genome shotgun (WGS) entry which is preliminary data.</text>
</comment>
<dbReference type="EMBL" id="QLSX01000002">
    <property type="protein sequence ID" value="RAR63565.1"/>
    <property type="molecule type" value="Genomic_DNA"/>
</dbReference>
<proteinExistence type="predicted"/>
<protein>
    <submittedName>
        <fullName evidence="2">Tfp pilus assembly protein PilP</fullName>
    </submittedName>
</protein>
<dbReference type="Pfam" id="PF04351">
    <property type="entry name" value="PilP"/>
    <property type="match status" value="1"/>
</dbReference>
<gene>
    <name evidence="2" type="ORF">BCL93_102307</name>
</gene>
<dbReference type="Proteomes" id="UP000249700">
    <property type="component" value="Unassembled WGS sequence"/>
</dbReference>
<dbReference type="InterPro" id="IPR007446">
    <property type="entry name" value="PilP"/>
</dbReference>
<evidence type="ECO:0000313" key="2">
    <source>
        <dbReference type="EMBL" id="RAR63565.1"/>
    </source>
</evidence>
<dbReference type="Gene3D" id="2.30.30.830">
    <property type="match status" value="1"/>
</dbReference>
<dbReference type="AlphaFoldDB" id="A0A328XYQ9"/>
<name>A0A328XYQ9_9GAMM</name>
<reference evidence="2 3" key="1">
    <citation type="submission" date="2018-06" db="EMBL/GenBank/DDBJ databases">
        <title>Comparative analysis of microorganisms from saline springs in Andes Mountain Range, Colombia.</title>
        <authorList>
            <person name="Rubin E."/>
        </authorList>
    </citation>
    <scope>NUCLEOTIDE SEQUENCE [LARGE SCALE GENOMIC DNA]</scope>
    <source>
        <strain evidence="2 3">USBA-857</strain>
    </source>
</reference>
<accession>A0A328XYQ9</accession>
<sequence>MSQCMDIDATSFFRALFHRLSFQQGRAVLRRSQRCGQQRSGAGLLLRECFPRALASRAFMLRAFKPRAFAVSLALGLSLTGCGEPDLSGLDNKLGDLRADPSGLELPPVPDLPHYDTVDYDQSSRRSPFLARQPAPEAAPEGSIDLAPDSDRPLEPLEAYPLDKLSLVGTLSVGNRPSALVRAPGGEVHRLTNGDHMGTDYGRIVSITERTVQLVEVVNNGRGSWIEHTRQLTLDDPTTK</sequence>